<dbReference type="InterPro" id="IPR041569">
    <property type="entry name" value="AAA_lid_3"/>
</dbReference>
<dbReference type="FunFam" id="3.40.50.300:FF:000159">
    <property type="entry name" value="Katanin p60 ATPase-containing subunit A1"/>
    <property type="match status" value="1"/>
</dbReference>
<accession>A0A7R8ZZ47</accession>
<dbReference type="PROSITE" id="PS00674">
    <property type="entry name" value="AAA"/>
    <property type="match status" value="1"/>
</dbReference>
<dbReference type="Gene3D" id="3.40.50.2300">
    <property type="match status" value="2"/>
</dbReference>
<evidence type="ECO:0000256" key="2">
    <source>
        <dbReference type="ARBA" id="ARBA00004651"/>
    </source>
</evidence>
<dbReference type="SMART" id="SM00382">
    <property type="entry name" value="AAA"/>
    <property type="match status" value="1"/>
</dbReference>
<evidence type="ECO:0000256" key="14">
    <source>
        <dbReference type="ARBA" id="ARBA00023170"/>
    </source>
</evidence>
<dbReference type="Proteomes" id="UP000677054">
    <property type="component" value="Unassembled WGS sequence"/>
</dbReference>
<keyword evidence="18 19" id="KW-0413">Isomerase</keyword>
<evidence type="ECO:0000256" key="6">
    <source>
        <dbReference type="ARBA" id="ARBA00022701"/>
    </source>
</evidence>
<proteinExistence type="inferred from homology"/>
<keyword evidence="19" id="KW-0132">Cell division</keyword>
<dbReference type="GO" id="GO:0005813">
    <property type="term" value="C:centrosome"/>
    <property type="evidence" value="ECO:0007669"/>
    <property type="project" value="UniProtKB-SubCell"/>
</dbReference>
<dbReference type="FunFam" id="3.40.50.2300:FF:000016">
    <property type="entry name" value="Taste 1 receptor member 2"/>
    <property type="match status" value="1"/>
</dbReference>
<keyword evidence="19" id="KW-0131">Cell cycle</keyword>
<evidence type="ECO:0000256" key="1">
    <source>
        <dbReference type="ARBA" id="ARBA00004186"/>
    </source>
</evidence>
<dbReference type="SUPFAM" id="SSF53822">
    <property type="entry name" value="Periplasmic binding protein-like I"/>
    <property type="match status" value="1"/>
</dbReference>
<feature type="compositionally biased region" description="Basic and acidic residues" evidence="20">
    <location>
        <begin position="606"/>
        <end position="653"/>
    </location>
</feature>
<evidence type="ECO:0000256" key="13">
    <source>
        <dbReference type="ARBA" id="ARBA00023157"/>
    </source>
</evidence>
<dbReference type="GO" id="GO:0008017">
    <property type="term" value="F:microtubule binding"/>
    <property type="evidence" value="ECO:0007669"/>
    <property type="project" value="UniProtKB-UniRule"/>
</dbReference>
<comment type="subunit">
    <text evidence="19">Can homooligomerize into hexameric rings, which may be promoted by interaction with microtubules. Interacts with KATNB1, which may serve as a targeting subunit.</text>
</comment>
<dbReference type="Pfam" id="PF21126">
    <property type="entry name" value="KATNA1_MIT"/>
    <property type="match status" value="1"/>
</dbReference>
<dbReference type="GO" id="GO:0016887">
    <property type="term" value="F:ATP hydrolysis activity"/>
    <property type="evidence" value="ECO:0007669"/>
    <property type="project" value="InterPro"/>
</dbReference>
<keyword evidence="14" id="KW-0675">Receptor</keyword>
<dbReference type="InterPro" id="IPR027417">
    <property type="entry name" value="P-loop_NTPase"/>
</dbReference>
<comment type="catalytic activity">
    <reaction evidence="19">
        <text>n ATP + n H2O + a microtubule = n ADP + n phosphate + (n+1) alpha/beta tubulin heterodimers.</text>
        <dbReference type="EC" id="5.6.1.1"/>
    </reaction>
</comment>
<dbReference type="Pfam" id="PF09336">
    <property type="entry name" value="Vps4_C"/>
    <property type="match status" value="1"/>
</dbReference>
<keyword evidence="15" id="KW-0325">Glycoprotein</keyword>
<keyword evidence="16 19" id="KW-0206">Cytoskeleton</keyword>
<keyword evidence="13" id="KW-1015">Disulfide bond</keyword>
<dbReference type="OrthoDB" id="5334845at2759"/>
<dbReference type="GO" id="GO:0005737">
    <property type="term" value="C:cytoplasm"/>
    <property type="evidence" value="ECO:0007669"/>
    <property type="project" value="UniProtKB-SubCell"/>
</dbReference>
<keyword evidence="11" id="KW-0297">G-protein coupled receptor</keyword>
<dbReference type="InterPro" id="IPR003960">
    <property type="entry name" value="ATPase_AAA_CS"/>
</dbReference>
<dbReference type="Gene3D" id="1.10.8.60">
    <property type="match status" value="1"/>
</dbReference>
<dbReference type="FunFam" id="3.40.50.2300:FF:000219">
    <property type="entry name" value="Glutamate metabotropic receptor 5"/>
    <property type="match status" value="1"/>
</dbReference>
<organism evidence="23">
    <name type="scientific">Darwinula stevensoni</name>
    <dbReference type="NCBI Taxonomy" id="69355"/>
    <lineage>
        <taxon>Eukaryota</taxon>
        <taxon>Metazoa</taxon>
        <taxon>Ecdysozoa</taxon>
        <taxon>Arthropoda</taxon>
        <taxon>Crustacea</taxon>
        <taxon>Oligostraca</taxon>
        <taxon>Ostracoda</taxon>
        <taxon>Podocopa</taxon>
        <taxon>Podocopida</taxon>
        <taxon>Darwinulocopina</taxon>
        <taxon>Darwinuloidea</taxon>
        <taxon>Darwinulidae</taxon>
        <taxon>Darwinula</taxon>
    </lineage>
</organism>
<protein>
    <recommendedName>
        <fullName evidence="19">Katanin p60 ATPase-containing subunit A1</fullName>
        <shortName evidence="19">Katanin p60 subunit A1</shortName>
        <ecNumber evidence="19">5.6.1.1</ecNumber>
    </recommendedName>
    <alternativeName>
        <fullName evidence="19">p60 katanin</fullName>
    </alternativeName>
</protein>
<reference evidence="23" key="1">
    <citation type="submission" date="2020-11" db="EMBL/GenBank/DDBJ databases">
        <authorList>
            <person name="Tran Van P."/>
        </authorList>
    </citation>
    <scope>NUCLEOTIDE SEQUENCE</scope>
</reference>
<keyword evidence="10 21" id="KW-1133">Transmembrane helix</keyword>
<evidence type="ECO:0000256" key="12">
    <source>
        <dbReference type="ARBA" id="ARBA00023136"/>
    </source>
</evidence>
<dbReference type="EC" id="5.6.1.1" evidence="19"/>
<dbReference type="GO" id="GO:0005524">
    <property type="term" value="F:ATP binding"/>
    <property type="evidence" value="ECO:0007669"/>
    <property type="project" value="UniProtKB-KW"/>
</dbReference>
<keyword evidence="19" id="KW-0498">Mitosis</keyword>
<feature type="transmembrane region" description="Helical" evidence="21">
    <location>
        <begin position="39"/>
        <end position="58"/>
    </location>
</feature>
<evidence type="ECO:0000256" key="9">
    <source>
        <dbReference type="ARBA" id="ARBA00022840"/>
    </source>
</evidence>
<dbReference type="CDD" id="cd19522">
    <property type="entry name" value="RecA-like_KTNA1"/>
    <property type="match status" value="1"/>
</dbReference>
<evidence type="ECO:0000256" key="16">
    <source>
        <dbReference type="ARBA" id="ARBA00023212"/>
    </source>
</evidence>
<keyword evidence="12 21" id="KW-0472">Membrane</keyword>
<dbReference type="SUPFAM" id="SSF52540">
    <property type="entry name" value="P-loop containing nucleoside triphosphate hydrolases"/>
    <property type="match status" value="1"/>
</dbReference>
<dbReference type="AlphaFoldDB" id="A0A7R8ZZ47"/>
<evidence type="ECO:0000256" key="4">
    <source>
        <dbReference type="ARBA" id="ARBA00022490"/>
    </source>
</evidence>
<dbReference type="GO" id="GO:0005874">
    <property type="term" value="C:microtubule"/>
    <property type="evidence" value="ECO:0007669"/>
    <property type="project" value="UniProtKB-KW"/>
</dbReference>
<feature type="binding site" evidence="19">
    <location>
        <begin position="721"/>
        <end position="728"/>
    </location>
    <ligand>
        <name>ATP</name>
        <dbReference type="ChEBI" id="CHEBI:30616"/>
    </ligand>
</feature>
<dbReference type="InterPro" id="IPR003959">
    <property type="entry name" value="ATPase_AAA_core"/>
</dbReference>
<evidence type="ECO:0000256" key="18">
    <source>
        <dbReference type="ARBA" id="ARBA00023235"/>
    </source>
</evidence>
<dbReference type="FunFam" id="1.10.8.60:FF:000025">
    <property type="entry name" value="Katanin p60 ATPase-containing subunit A1"/>
    <property type="match status" value="1"/>
</dbReference>
<evidence type="ECO:0000256" key="5">
    <source>
        <dbReference type="ARBA" id="ARBA00022692"/>
    </source>
</evidence>
<dbReference type="InterPro" id="IPR028082">
    <property type="entry name" value="Peripla_BP_I"/>
</dbReference>
<keyword evidence="9 19" id="KW-0067">ATP-binding</keyword>
<dbReference type="Gene3D" id="3.40.50.300">
    <property type="entry name" value="P-loop containing nucleotide triphosphate hydrolases"/>
    <property type="match status" value="1"/>
</dbReference>
<dbReference type="Pfam" id="PF01094">
    <property type="entry name" value="ANF_receptor"/>
    <property type="match status" value="1"/>
</dbReference>
<evidence type="ECO:0000313" key="24">
    <source>
        <dbReference type="Proteomes" id="UP000677054"/>
    </source>
</evidence>
<dbReference type="GO" id="GO:0008568">
    <property type="term" value="F:microtubule severing ATPase activity"/>
    <property type="evidence" value="ECO:0007669"/>
    <property type="project" value="UniProtKB-EC"/>
</dbReference>
<feature type="region of interest" description="Disordered" evidence="20">
    <location>
        <begin position="526"/>
        <end position="653"/>
    </location>
</feature>
<name>A0A7R8ZZ47_9CRUS</name>
<dbReference type="InterPro" id="IPR028596">
    <property type="entry name" value="KATNA1"/>
</dbReference>
<dbReference type="InterPro" id="IPR000337">
    <property type="entry name" value="GPCR_3"/>
</dbReference>
<dbReference type="GO" id="GO:0004930">
    <property type="term" value="F:G protein-coupled receptor activity"/>
    <property type="evidence" value="ECO:0007669"/>
    <property type="project" value="UniProtKB-KW"/>
</dbReference>
<evidence type="ECO:0000256" key="15">
    <source>
        <dbReference type="ARBA" id="ARBA00023180"/>
    </source>
</evidence>
<keyword evidence="17" id="KW-0807">Transducer</keyword>
<dbReference type="FunFam" id="1.20.58.80:FF:000003">
    <property type="entry name" value="Katanin p60 ATPase-containing subunit A1"/>
    <property type="match status" value="1"/>
</dbReference>
<dbReference type="Pfam" id="PF17862">
    <property type="entry name" value="AAA_lid_3"/>
    <property type="match status" value="1"/>
</dbReference>
<dbReference type="GO" id="GO:0000922">
    <property type="term" value="C:spindle pole"/>
    <property type="evidence" value="ECO:0007669"/>
    <property type="project" value="UniProtKB-SubCell"/>
</dbReference>
<dbReference type="HAMAP" id="MF_03023">
    <property type="entry name" value="Katanin_p60_A1"/>
    <property type="match status" value="1"/>
</dbReference>
<feature type="domain" description="AAA+ ATPase" evidence="22">
    <location>
        <begin position="713"/>
        <end position="866"/>
    </location>
</feature>
<keyword evidence="6 19" id="KW-0493">Microtubule</keyword>
<keyword evidence="8 19" id="KW-0547">Nucleotide-binding</keyword>
<evidence type="ECO:0000313" key="23">
    <source>
        <dbReference type="EMBL" id="CAD7242227.1"/>
    </source>
</evidence>
<dbReference type="Gene3D" id="1.20.58.80">
    <property type="entry name" value="Phosphotransferase system, lactose/cellobiose-type IIA subunit"/>
    <property type="match status" value="1"/>
</dbReference>
<evidence type="ECO:0000256" key="8">
    <source>
        <dbReference type="ARBA" id="ARBA00022741"/>
    </source>
</evidence>
<dbReference type="Pfam" id="PF00004">
    <property type="entry name" value="AAA"/>
    <property type="match status" value="1"/>
</dbReference>
<comment type="activity regulation">
    <text evidence="19">ATPase activity is stimulated by microtubules, which promote homooligomerization. ATP-dependent microtubule severing is stimulated by interaction with KATNB1.</text>
</comment>
<dbReference type="InterPro" id="IPR050304">
    <property type="entry name" value="MT-severing_AAA_ATPase"/>
</dbReference>
<dbReference type="GO" id="GO:0051013">
    <property type="term" value="P:microtubule severing"/>
    <property type="evidence" value="ECO:0007669"/>
    <property type="project" value="UniProtKB-UniRule"/>
</dbReference>
<evidence type="ECO:0000256" key="19">
    <source>
        <dbReference type="HAMAP-Rule" id="MF_03023"/>
    </source>
</evidence>
<evidence type="ECO:0000256" key="20">
    <source>
        <dbReference type="SAM" id="MobiDB-lite"/>
    </source>
</evidence>
<keyword evidence="4 19" id="KW-0963">Cytoplasm</keyword>
<dbReference type="PRINTS" id="PR00248">
    <property type="entry name" value="GPCRMGR"/>
</dbReference>
<comment type="similarity">
    <text evidence="19">Belongs to the AAA ATPase family. Katanin p60 subunit A1 subfamily.</text>
</comment>
<dbReference type="PANTHER" id="PTHR23074">
    <property type="entry name" value="AAA DOMAIN-CONTAINING"/>
    <property type="match status" value="1"/>
</dbReference>
<evidence type="ECO:0000256" key="7">
    <source>
        <dbReference type="ARBA" id="ARBA00022729"/>
    </source>
</evidence>
<dbReference type="CDD" id="cd21748">
    <property type="entry name" value="Kp60-NTD"/>
    <property type="match status" value="1"/>
</dbReference>
<evidence type="ECO:0000259" key="22">
    <source>
        <dbReference type="SMART" id="SM00382"/>
    </source>
</evidence>
<dbReference type="InterPro" id="IPR001828">
    <property type="entry name" value="ANF_lig-bd_rcpt"/>
</dbReference>
<dbReference type="EMBL" id="CAJPEV010000235">
    <property type="protein sequence ID" value="CAG0882773.1"/>
    <property type="molecule type" value="Genomic_DNA"/>
</dbReference>
<keyword evidence="3" id="KW-1003">Cell membrane</keyword>
<dbReference type="InterPro" id="IPR003593">
    <property type="entry name" value="AAA+_ATPase"/>
</dbReference>
<dbReference type="InterPro" id="IPR048612">
    <property type="entry name" value="KTNA1_AAA_dom"/>
</dbReference>
<evidence type="ECO:0000256" key="17">
    <source>
        <dbReference type="ARBA" id="ARBA00023224"/>
    </source>
</evidence>
<dbReference type="GO" id="GO:0007216">
    <property type="term" value="P:G protein-coupled glutamate receptor signaling pathway"/>
    <property type="evidence" value="ECO:0007669"/>
    <property type="project" value="UniProtKB-ARBA"/>
</dbReference>
<evidence type="ECO:0000256" key="11">
    <source>
        <dbReference type="ARBA" id="ARBA00023040"/>
    </source>
</evidence>
<comment type="subcellular location">
    <subcellularLocation>
        <location evidence="2">Cell membrane</location>
        <topology evidence="2">Multi-pass membrane protein</topology>
    </subcellularLocation>
    <subcellularLocation>
        <location evidence="1 19">Cytoplasm</location>
        <location evidence="1 19">Cytoskeleton</location>
        <location evidence="1 19">Spindle</location>
    </subcellularLocation>
    <subcellularLocation>
        <location evidence="19">Cytoplasm</location>
    </subcellularLocation>
    <subcellularLocation>
        <location evidence="19">Cytoplasm</location>
        <location evidence="19">Cytoskeleton</location>
        <location evidence="19">Microtubule organizing center</location>
        <location evidence="19">Centrosome</location>
    </subcellularLocation>
    <subcellularLocation>
        <location evidence="19">Cytoplasm</location>
        <location evidence="19">Cytoskeleton</location>
        <location evidence="19">Spindle pole</location>
    </subcellularLocation>
    <text evidence="19">Predominantly cytoplasmic. Also localized to the interphase centrosome and the mitotic spindle poles. Enhanced recruitment to the mitotic spindle poles requires microtubules and interaction with KATNB1.</text>
</comment>
<evidence type="ECO:0000256" key="21">
    <source>
        <dbReference type="SAM" id="Phobius"/>
    </source>
</evidence>
<evidence type="ECO:0000256" key="10">
    <source>
        <dbReference type="ARBA" id="ARBA00022989"/>
    </source>
</evidence>
<dbReference type="GO" id="GO:0005886">
    <property type="term" value="C:plasma membrane"/>
    <property type="evidence" value="ECO:0007669"/>
    <property type="project" value="UniProtKB-SubCell"/>
</dbReference>
<sequence length="974" mass="109160">MSGDENEQRLLSVGRMVACLTPSKPGSGRRTRTIHGHSFSWGACLCVILSVVLGSAHAQTRQRKTTVYHKGDLNIGAMFSLHNTPNRSVAITGGCGEIREQYGIQRVEATFMTIDRINRDPHLLPNISLGVEIRDSCWHAPIALEQTIEFIQDTISNAYGTTSNESSPDSCSGPHGRESIISGSKNLIGVLGPGSSELTIQVQNLLQIFQIPQIGYSATSRDLSDKSRFNYFLRVVPSDYYQAQVMVDVVTWFNWTYVSVVNTDGNYGQSGIQAFRELSERAGICIAKEDSILENAEDAEFDAVIRRLRNDSNAKVVVCFCQGQTVRGLLKASQRNSTGGREFLFVGSDGWADRSDVVQGLETAAEGSISIRIHAAYVQDFDKEYFKLNASYERNPWFREFWEYRFNCSLNKTSTESNPHSSKPLCTEPNMDAIGLDLKEICDNTKLAREMALLGNYDSASVYYQGVIQQIHKLLGTITDPTRRMRWQQVSLSMDALQAEIAEEYNETKSIVNTLSLFRSEGHDNSPALAALRSSGPAMTPFEEPTRDPDVWGPPPPKENEAWPQPHMSEHKPGPQVKPVRGPKRSSANEAGARPKGKSAGGSGTSERKKSEVRGARPKEDKSLDRRTGKKEGEKKEDMPKGEKEKDSYEERRFDPAGFDRDLVEVLERDIVQKDPNVHWDDIADLQEAKKLLEEAVVLPMWMPDFFRGIRRPWKGVLMVGPPGTGKTMLAKAVATECGTTFFNVSSSTLTSKYRGESEKLVRLLFEMARFYAPSTIFIDEIDSLCSRRGSDSEHEASRRVKSELLMQMDGINSQSVSYISLFVFKLVYEEAGKVVMVLAATNFPWDIDEALRRRLEKRIYIPLPGAKGREALLQINLREVKTSDDVNLMRIAKKLDGYSGADITTVCRDASMMSMRRKIAGLRPNEIRQLPKEELDLPVTMRDFDDAIAKCNKSVSQEDLDKYELWMKEFGSI</sequence>
<keyword evidence="7" id="KW-0732">Signal</keyword>
<dbReference type="PANTHER" id="PTHR23074:SF19">
    <property type="entry name" value="KATANIN P60 ATPASE-CONTAINING SUBUNIT A1"/>
    <property type="match status" value="1"/>
</dbReference>
<keyword evidence="5 21" id="KW-0812">Transmembrane</keyword>
<evidence type="ECO:0000256" key="3">
    <source>
        <dbReference type="ARBA" id="ARBA00022475"/>
    </source>
</evidence>
<dbReference type="EMBL" id="LR899752">
    <property type="protein sequence ID" value="CAD7242227.1"/>
    <property type="molecule type" value="Genomic_DNA"/>
</dbReference>
<comment type="function">
    <text evidence="19">Catalytic subunit of a complex which severs microtubules in an ATP-dependent manner. Microtubule severing may promote rapid reorganization of cellular microtubule arrays and the release of microtubules from the centrosome following nucleation.</text>
</comment>
<dbReference type="GO" id="GO:0051301">
    <property type="term" value="P:cell division"/>
    <property type="evidence" value="ECO:0007669"/>
    <property type="project" value="UniProtKB-KW"/>
</dbReference>
<dbReference type="InterPro" id="IPR048611">
    <property type="entry name" value="KATNA1_MIT"/>
</dbReference>
<gene>
    <name evidence="19" type="primary">KATNA1</name>
    <name evidence="23" type="ORF">DSTB1V02_LOCUS2198</name>
</gene>
<dbReference type="InterPro" id="IPR015415">
    <property type="entry name" value="Spast_Vps4_C"/>
</dbReference>
<keyword evidence="24" id="KW-1185">Reference proteome</keyword>